<feature type="domain" description="AB hydrolase-1" evidence="1">
    <location>
        <begin position="33"/>
        <end position="278"/>
    </location>
</feature>
<evidence type="ECO:0000259" key="1">
    <source>
        <dbReference type="Pfam" id="PF00561"/>
    </source>
</evidence>
<keyword evidence="2" id="KW-0378">Hydrolase</keyword>
<dbReference type="GO" id="GO:0016787">
    <property type="term" value="F:hydrolase activity"/>
    <property type="evidence" value="ECO:0007669"/>
    <property type="project" value="UniProtKB-KW"/>
</dbReference>
<dbReference type="Proteomes" id="UP000189462">
    <property type="component" value="Unassembled WGS sequence"/>
</dbReference>
<proteinExistence type="predicted"/>
<dbReference type="InterPro" id="IPR029058">
    <property type="entry name" value="AB_hydrolase_fold"/>
</dbReference>
<evidence type="ECO:0000313" key="2">
    <source>
        <dbReference type="EMBL" id="OOG23618.1"/>
    </source>
</evidence>
<dbReference type="Pfam" id="PF00561">
    <property type="entry name" value="Abhydrolase_1"/>
    <property type="match status" value="1"/>
</dbReference>
<dbReference type="GO" id="GO:0016020">
    <property type="term" value="C:membrane"/>
    <property type="evidence" value="ECO:0007669"/>
    <property type="project" value="TreeGrafter"/>
</dbReference>
<sequence>MDEIDHGPLRYCPADDGVRLAYRAQPGHGADAPALVLVHGLASNSTRFSEFAATTRLRGRWTLLRPDLRGHGGSMHRGSLTRERWCADLVAILDAEGLKRAVFLGHSLGAQVVMELAVAHPGRVQGLILIDPVFPEALGGVMGRVRRFAFLNRIAIVVTRALETLGVGRRQFPYRDLHALDVRTRAALRDNPADDISRLYMKPRADLRFLPLTNYLQDLREVVRPVPDPARIGTPVLVLRSGGATVSDQDRMRDWIARFPHGQQVTIDADHWLLTEHPRAAREAIDDWCESLVRERRE</sequence>
<dbReference type="SUPFAM" id="SSF53474">
    <property type="entry name" value="alpha/beta-Hydrolases"/>
    <property type="match status" value="1"/>
</dbReference>
<name>A0A1V3NFG3_9GAMM</name>
<gene>
    <name evidence="2" type="ORF">B1C78_10860</name>
</gene>
<dbReference type="InterPro" id="IPR050266">
    <property type="entry name" value="AB_hydrolase_sf"/>
</dbReference>
<dbReference type="STRING" id="108003.B1C78_10860"/>
<dbReference type="PANTHER" id="PTHR43798">
    <property type="entry name" value="MONOACYLGLYCEROL LIPASE"/>
    <property type="match status" value="1"/>
</dbReference>
<organism evidence="2 3">
    <name type="scientific">Thioalkalivibrio denitrificans</name>
    <dbReference type="NCBI Taxonomy" id="108003"/>
    <lineage>
        <taxon>Bacteria</taxon>
        <taxon>Pseudomonadati</taxon>
        <taxon>Pseudomonadota</taxon>
        <taxon>Gammaproteobacteria</taxon>
        <taxon>Chromatiales</taxon>
        <taxon>Ectothiorhodospiraceae</taxon>
        <taxon>Thioalkalivibrio</taxon>
    </lineage>
</organism>
<accession>A0A1V3NFG3</accession>
<dbReference type="Gene3D" id="3.40.50.1820">
    <property type="entry name" value="alpha/beta hydrolase"/>
    <property type="match status" value="1"/>
</dbReference>
<comment type="caution">
    <text evidence="2">The sequence shown here is derived from an EMBL/GenBank/DDBJ whole genome shotgun (WGS) entry which is preliminary data.</text>
</comment>
<dbReference type="OrthoDB" id="9808398at2"/>
<dbReference type="EMBL" id="MVBK01000060">
    <property type="protein sequence ID" value="OOG23618.1"/>
    <property type="molecule type" value="Genomic_DNA"/>
</dbReference>
<dbReference type="AlphaFoldDB" id="A0A1V3NFG3"/>
<dbReference type="PRINTS" id="PR00111">
    <property type="entry name" value="ABHYDROLASE"/>
</dbReference>
<dbReference type="RefSeq" id="WP_077279176.1">
    <property type="nucleotide sequence ID" value="NZ_MVBK01000060.1"/>
</dbReference>
<dbReference type="InterPro" id="IPR000073">
    <property type="entry name" value="AB_hydrolase_1"/>
</dbReference>
<keyword evidence="3" id="KW-1185">Reference proteome</keyword>
<evidence type="ECO:0000313" key="3">
    <source>
        <dbReference type="Proteomes" id="UP000189462"/>
    </source>
</evidence>
<reference evidence="2 3" key="1">
    <citation type="submission" date="2017-02" db="EMBL/GenBank/DDBJ databases">
        <title>Genomic diversity within the haloalkaliphilic genus Thioalkalivibrio.</title>
        <authorList>
            <person name="Ahn A.-C."/>
            <person name="Meier-Kolthoff J."/>
            <person name="Overmars L."/>
            <person name="Richter M."/>
            <person name="Woyke T."/>
            <person name="Sorokin D.Y."/>
            <person name="Muyzer G."/>
        </authorList>
    </citation>
    <scope>NUCLEOTIDE SEQUENCE [LARGE SCALE GENOMIC DNA]</scope>
    <source>
        <strain evidence="2 3">ALJD</strain>
    </source>
</reference>
<dbReference type="PANTHER" id="PTHR43798:SF33">
    <property type="entry name" value="HYDROLASE, PUTATIVE (AFU_ORTHOLOGUE AFUA_2G14860)-RELATED"/>
    <property type="match status" value="1"/>
</dbReference>
<protein>
    <submittedName>
        <fullName evidence="2">Alpha/beta hydrolase</fullName>
    </submittedName>
</protein>